<evidence type="ECO:0000256" key="8">
    <source>
        <dbReference type="ARBA" id="ARBA00022848"/>
    </source>
</evidence>
<dbReference type="KEGG" id="mng:MNEG_16695"/>
<proteinExistence type="inferred from homology"/>
<evidence type="ECO:0000259" key="14">
    <source>
        <dbReference type="PROSITE" id="PS51685"/>
    </source>
</evidence>
<evidence type="ECO:0000256" key="1">
    <source>
        <dbReference type="ARBA" id="ARBA00004111"/>
    </source>
</evidence>
<keyword evidence="10" id="KW-0443">Lipid metabolism</keyword>
<keyword evidence="16" id="KW-1185">Reference proteome</keyword>
<dbReference type="Gene3D" id="3.40.50.150">
    <property type="entry name" value="Vaccinia Virus protein VP39"/>
    <property type="match status" value="1"/>
</dbReference>
<comment type="similarity">
    <text evidence="12 13">Belongs to the class I-like SAM-binding methyltransferase superfamily. Erg6/SMT family.</text>
</comment>
<dbReference type="SUPFAM" id="SSF53335">
    <property type="entry name" value="S-adenosyl-L-methionine-dependent methyltransferases"/>
    <property type="match status" value="1"/>
</dbReference>
<keyword evidence="3 12" id="KW-0489">Methyltransferase</keyword>
<feature type="domain" description="SAM-dependent methyltransferase Erg6/SMT-type" evidence="14">
    <location>
        <begin position="1"/>
        <end position="198"/>
    </location>
</feature>
<comment type="subcellular location">
    <subcellularLocation>
        <location evidence="1">Microsome membrane</location>
        <topology evidence="1">Single-pass membrane protein</topology>
    </subcellularLocation>
</comment>
<dbReference type="Pfam" id="PF08241">
    <property type="entry name" value="Methyltransf_11"/>
    <property type="match status" value="1"/>
</dbReference>
<feature type="non-terminal residue" evidence="15">
    <location>
        <position position="1"/>
    </location>
</feature>
<dbReference type="InterPro" id="IPR013216">
    <property type="entry name" value="Methyltransf_11"/>
</dbReference>
<evidence type="ECO:0000256" key="12">
    <source>
        <dbReference type="PROSITE-ProRule" id="PRU01022"/>
    </source>
</evidence>
<keyword evidence="6" id="KW-0812">Transmembrane</keyword>
<evidence type="ECO:0000313" key="15">
    <source>
        <dbReference type="EMBL" id="KIY91270.1"/>
    </source>
</evidence>
<dbReference type="AlphaFoldDB" id="A0A0D2M714"/>
<keyword evidence="5 12" id="KW-0949">S-adenosyl-L-methionine</keyword>
<dbReference type="PANTHER" id="PTHR44742:SF2">
    <property type="entry name" value="24-METHYLENESTEROL C-METHYLTRANSFERASE 2"/>
    <property type="match status" value="1"/>
</dbReference>
<evidence type="ECO:0000256" key="6">
    <source>
        <dbReference type="ARBA" id="ARBA00022692"/>
    </source>
</evidence>
<dbReference type="CDD" id="cd02440">
    <property type="entry name" value="AdoMet_MTases"/>
    <property type="match status" value="1"/>
</dbReference>
<dbReference type="PANTHER" id="PTHR44742">
    <property type="match status" value="1"/>
</dbReference>
<gene>
    <name evidence="15" type="ORF">MNEG_16695</name>
</gene>
<keyword evidence="8" id="KW-0492">Microsome</keyword>
<dbReference type="RefSeq" id="XP_013890290.1">
    <property type="nucleotide sequence ID" value="XM_014034836.1"/>
</dbReference>
<dbReference type="GeneID" id="25734480"/>
<keyword evidence="9" id="KW-1133">Transmembrane helix</keyword>
<keyword evidence="7" id="KW-0256">Endoplasmic reticulum</keyword>
<keyword evidence="2" id="KW-0444">Lipid biosynthesis</keyword>
<dbReference type="STRING" id="145388.A0A0D2M714"/>
<keyword evidence="11" id="KW-0472">Membrane</keyword>
<dbReference type="GO" id="GO:0006694">
    <property type="term" value="P:steroid biosynthetic process"/>
    <property type="evidence" value="ECO:0007669"/>
    <property type="project" value="InterPro"/>
</dbReference>
<name>A0A0D2M714_9CHLO</name>
<evidence type="ECO:0000256" key="11">
    <source>
        <dbReference type="ARBA" id="ARBA00023136"/>
    </source>
</evidence>
<sequence length="198" mass="21623">VDRATSHNQRLGLASITDVVRGNFLEMPFEAGTFDAAYAIEATCHAAKLEEVFSEVARVLKPGGLFLSYEWVSTKEFDASNADHVRIIDEINFGNGLPEMRTWQQAEEAGRAAGLELVTSIDLAVASAGAGPWYGRLEELAWQNQVSHVVVSAVDAVWLAPKGLKQVHNMLVEVARSLVAGGRTGVFTPMHMLVFRKK</sequence>
<dbReference type="PROSITE" id="PS51685">
    <property type="entry name" value="SAM_MT_ERG6_SMT"/>
    <property type="match status" value="1"/>
</dbReference>
<dbReference type="OrthoDB" id="4310724at2759"/>
<dbReference type="EC" id="2.1.1.-" evidence="13"/>
<reference evidence="15 16" key="1">
    <citation type="journal article" date="2013" name="BMC Genomics">
        <title>Reconstruction of the lipid metabolism for the microalga Monoraphidium neglectum from its genome sequence reveals characteristics suitable for biofuel production.</title>
        <authorList>
            <person name="Bogen C."/>
            <person name="Al-Dilaimi A."/>
            <person name="Albersmeier A."/>
            <person name="Wichmann J."/>
            <person name="Grundmann M."/>
            <person name="Rupp O."/>
            <person name="Lauersen K.J."/>
            <person name="Blifernez-Klassen O."/>
            <person name="Kalinowski J."/>
            <person name="Goesmann A."/>
            <person name="Mussgnug J.H."/>
            <person name="Kruse O."/>
        </authorList>
    </citation>
    <scope>NUCLEOTIDE SEQUENCE [LARGE SCALE GENOMIC DNA]</scope>
    <source>
        <strain evidence="15 16">SAG 48.87</strain>
    </source>
</reference>
<organism evidence="15 16">
    <name type="scientific">Monoraphidium neglectum</name>
    <dbReference type="NCBI Taxonomy" id="145388"/>
    <lineage>
        <taxon>Eukaryota</taxon>
        <taxon>Viridiplantae</taxon>
        <taxon>Chlorophyta</taxon>
        <taxon>core chlorophytes</taxon>
        <taxon>Chlorophyceae</taxon>
        <taxon>CS clade</taxon>
        <taxon>Sphaeropleales</taxon>
        <taxon>Selenastraceae</taxon>
        <taxon>Monoraphidium</taxon>
    </lineage>
</organism>
<dbReference type="GO" id="GO:0032259">
    <property type="term" value="P:methylation"/>
    <property type="evidence" value="ECO:0007669"/>
    <property type="project" value="UniProtKB-KW"/>
</dbReference>
<protein>
    <recommendedName>
        <fullName evidence="13">Methyltransferase</fullName>
        <ecNumber evidence="13">2.1.1.-</ecNumber>
    </recommendedName>
</protein>
<dbReference type="Pfam" id="PF08498">
    <property type="entry name" value="Sterol_MT_C"/>
    <property type="match status" value="1"/>
</dbReference>
<evidence type="ECO:0000256" key="7">
    <source>
        <dbReference type="ARBA" id="ARBA00022824"/>
    </source>
</evidence>
<evidence type="ECO:0000256" key="5">
    <source>
        <dbReference type="ARBA" id="ARBA00022691"/>
    </source>
</evidence>
<accession>A0A0D2M714</accession>
<evidence type="ECO:0000256" key="13">
    <source>
        <dbReference type="RuleBase" id="RU362025"/>
    </source>
</evidence>
<evidence type="ECO:0000313" key="16">
    <source>
        <dbReference type="Proteomes" id="UP000054498"/>
    </source>
</evidence>
<dbReference type="InterPro" id="IPR029063">
    <property type="entry name" value="SAM-dependent_MTases_sf"/>
</dbReference>
<evidence type="ECO:0000256" key="4">
    <source>
        <dbReference type="ARBA" id="ARBA00022679"/>
    </source>
</evidence>
<dbReference type="InterPro" id="IPR013705">
    <property type="entry name" value="Sterol_MeTrfase_C"/>
</dbReference>
<dbReference type="Proteomes" id="UP000054498">
    <property type="component" value="Unassembled WGS sequence"/>
</dbReference>
<evidence type="ECO:0000256" key="3">
    <source>
        <dbReference type="ARBA" id="ARBA00022603"/>
    </source>
</evidence>
<dbReference type="GO" id="GO:0008757">
    <property type="term" value="F:S-adenosylmethionine-dependent methyltransferase activity"/>
    <property type="evidence" value="ECO:0007669"/>
    <property type="project" value="InterPro"/>
</dbReference>
<evidence type="ECO:0000256" key="10">
    <source>
        <dbReference type="ARBA" id="ARBA00023098"/>
    </source>
</evidence>
<dbReference type="InterPro" id="IPR030384">
    <property type="entry name" value="MeTrfase_SMT"/>
</dbReference>
<keyword evidence="4 12" id="KW-0808">Transferase</keyword>
<evidence type="ECO:0000256" key="9">
    <source>
        <dbReference type="ARBA" id="ARBA00022989"/>
    </source>
</evidence>
<dbReference type="EMBL" id="KK106878">
    <property type="protein sequence ID" value="KIY91270.1"/>
    <property type="molecule type" value="Genomic_DNA"/>
</dbReference>
<evidence type="ECO:0000256" key="2">
    <source>
        <dbReference type="ARBA" id="ARBA00022516"/>
    </source>
</evidence>